<name>A0ABQ4WM58_9ASTR</name>
<sequence length="172" mass="19702">MGTCAAVGRLQVSYLYSPYLSYAVQQVCLYMHDLREPHFAALKRILRYVPYSPKSLPFGFYDNLLSCLLKHTHQLSSSAEAEYRVLRIFAETCMIRNLLPPTHFNTRHPNILNLIYTLFRDMVKAGHVWVLHVPSRFQYIDIFTKGLPSALFEDFCSSLSVRPPPAPTAGAY</sequence>
<protein>
    <submittedName>
        <fullName evidence="1">Ribonuclease H-like domain-containing protein</fullName>
    </submittedName>
</protein>
<evidence type="ECO:0000313" key="1">
    <source>
        <dbReference type="EMBL" id="GJS54000.1"/>
    </source>
</evidence>
<dbReference type="EMBL" id="BQNB010008765">
    <property type="protein sequence ID" value="GJS54000.1"/>
    <property type="molecule type" value="Genomic_DNA"/>
</dbReference>
<comment type="caution">
    <text evidence="1">The sequence shown here is derived from an EMBL/GenBank/DDBJ whole genome shotgun (WGS) entry which is preliminary data.</text>
</comment>
<gene>
    <name evidence="1" type="ORF">Tco_0627362</name>
</gene>
<reference evidence="1" key="1">
    <citation type="journal article" date="2022" name="Int. J. Mol. Sci.">
        <title>Draft Genome of Tanacetum Coccineum: Genomic Comparison of Closely Related Tanacetum-Family Plants.</title>
        <authorList>
            <person name="Yamashiro T."/>
            <person name="Shiraishi A."/>
            <person name="Nakayama K."/>
            <person name="Satake H."/>
        </authorList>
    </citation>
    <scope>NUCLEOTIDE SEQUENCE</scope>
</reference>
<accession>A0ABQ4WM58</accession>
<proteinExistence type="predicted"/>
<reference evidence="1" key="2">
    <citation type="submission" date="2022-01" db="EMBL/GenBank/DDBJ databases">
        <authorList>
            <person name="Yamashiro T."/>
            <person name="Shiraishi A."/>
            <person name="Satake H."/>
            <person name="Nakayama K."/>
        </authorList>
    </citation>
    <scope>NUCLEOTIDE SEQUENCE</scope>
</reference>
<organism evidence="1 2">
    <name type="scientific">Tanacetum coccineum</name>
    <dbReference type="NCBI Taxonomy" id="301880"/>
    <lineage>
        <taxon>Eukaryota</taxon>
        <taxon>Viridiplantae</taxon>
        <taxon>Streptophyta</taxon>
        <taxon>Embryophyta</taxon>
        <taxon>Tracheophyta</taxon>
        <taxon>Spermatophyta</taxon>
        <taxon>Magnoliopsida</taxon>
        <taxon>eudicotyledons</taxon>
        <taxon>Gunneridae</taxon>
        <taxon>Pentapetalae</taxon>
        <taxon>asterids</taxon>
        <taxon>campanulids</taxon>
        <taxon>Asterales</taxon>
        <taxon>Asteraceae</taxon>
        <taxon>Asteroideae</taxon>
        <taxon>Anthemideae</taxon>
        <taxon>Anthemidinae</taxon>
        <taxon>Tanacetum</taxon>
    </lineage>
</organism>
<dbReference type="Proteomes" id="UP001151760">
    <property type="component" value="Unassembled WGS sequence"/>
</dbReference>
<keyword evidence="2" id="KW-1185">Reference proteome</keyword>
<evidence type="ECO:0000313" key="2">
    <source>
        <dbReference type="Proteomes" id="UP001151760"/>
    </source>
</evidence>